<keyword evidence="1" id="KW-0732">Signal</keyword>
<feature type="domain" description="SEC63" evidence="2">
    <location>
        <begin position="16"/>
        <end position="343"/>
    </location>
</feature>
<evidence type="ECO:0000313" key="3">
    <source>
        <dbReference type="EMBL" id="MQM20398.1"/>
    </source>
</evidence>
<sequence>MYNRIILLSLILFSICTEPGRLMTKYYLKFNTMKHIVEAPESCSLEDILRIVCRSEEISWIQLRRNEKKLLNDVNCDKDGRLRFHVLAENGKKKKRIQTSEEKIFVLANDCLTGDPLIHDLSLSQDTNSICSNGCRVSKCMKECFIYRKSYKGALNSTLLAKCLDQRLWENSPYLLKQLPGIGMVTAKALHSMGIDSFQTMAEADPRKIEMITGRKYPFGNHIKESLLSLPPKVDMKIEEAECKRQGKSKLIISLARVSPSTSHKRHYADMVVGSEEDNLILYHERIRVEEFLRYDNTKLGYSWIYASSPVLVSCPPHGRVTVKADLIFEEYVGLDVHEKYVVTKESSSVTSRASRKKNTATAYPLAKEVYVIEDEKKVDSEATPMETTVSLTPDRVPSVPSFDLLREEELVEGFTDQEPGEKQGKSSTEQSVFDHIRKKSKNFPLLLTSKSMDSSYEPLILKRRRAPHDQFALDPHILERETVILTDSDSEPPRPSPVSSDTTNFLTMRERWIHDPYTPRSIMQTLGFPTRSINTRVDATEKDHKDKGEGFHGFKSVFSFLW</sequence>
<dbReference type="InterPro" id="IPR052247">
    <property type="entry name" value="Meiotic_Crossover_Helicase"/>
</dbReference>
<dbReference type="GO" id="GO:0043138">
    <property type="term" value="F:3'-5' DNA helicase activity"/>
    <property type="evidence" value="ECO:0007669"/>
    <property type="project" value="UniProtKB-EC"/>
</dbReference>
<dbReference type="OrthoDB" id="5575at2759"/>
<dbReference type="SMART" id="SM00973">
    <property type="entry name" value="Sec63"/>
    <property type="match status" value="1"/>
</dbReference>
<dbReference type="PANTHER" id="PTHR47835">
    <property type="entry name" value="HFM1, ATP DEPENDENT DNA HELICASE HOMOLOG"/>
    <property type="match status" value="1"/>
</dbReference>
<evidence type="ECO:0000259" key="2">
    <source>
        <dbReference type="SMART" id="SM00973"/>
    </source>
</evidence>
<evidence type="ECO:0000256" key="1">
    <source>
        <dbReference type="SAM" id="SignalP"/>
    </source>
</evidence>
<organism evidence="3 4">
    <name type="scientific">Colocasia esculenta</name>
    <name type="common">Wild taro</name>
    <name type="synonym">Arum esculentum</name>
    <dbReference type="NCBI Taxonomy" id="4460"/>
    <lineage>
        <taxon>Eukaryota</taxon>
        <taxon>Viridiplantae</taxon>
        <taxon>Streptophyta</taxon>
        <taxon>Embryophyta</taxon>
        <taxon>Tracheophyta</taxon>
        <taxon>Spermatophyta</taxon>
        <taxon>Magnoliopsida</taxon>
        <taxon>Liliopsida</taxon>
        <taxon>Araceae</taxon>
        <taxon>Aroideae</taxon>
        <taxon>Colocasieae</taxon>
        <taxon>Colocasia</taxon>
    </lineage>
</organism>
<dbReference type="Proteomes" id="UP000652761">
    <property type="component" value="Unassembled WGS sequence"/>
</dbReference>
<dbReference type="Gene3D" id="1.10.150.20">
    <property type="entry name" value="5' to 3' exonuclease, C-terminal subdomain"/>
    <property type="match status" value="1"/>
</dbReference>
<dbReference type="PANTHER" id="PTHR47835:SF3">
    <property type="entry name" value="HELICASE FOR MEIOSIS 1"/>
    <property type="match status" value="1"/>
</dbReference>
<accession>A0A843XKX8</accession>
<dbReference type="EMBL" id="NMUH01009787">
    <property type="protein sequence ID" value="MQM20398.1"/>
    <property type="molecule type" value="Genomic_DNA"/>
</dbReference>
<protein>
    <recommendedName>
        <fullName evidence="2">SEC63 domain-containing protein</fullName>
    </recommendedName>
</protein>
<dbReference type="FunFam" id="1.10.3380.10:FF:000008">
    <property type="entry name" value="DExH-box ATP-dependent RNA helicase DExH17"/>
    <property type="match status" value="1"/>
</dbReference>
<dbReference type="AlphaFoldDB" id="A0A843XKX8"/>
<comment type="caution">
    <text evidence="3">The sequence shown here is derived from an EMBL/GenBank/DDBJ whole genome shotgun (WGS) entry which is preliminary data.</text>
</comment>
<dbReference type="InterPro" id="IPR004179">
    <property type="entry name" value="Sec63-dom"/>
</dbReference>
<gene>
    <name evidence="3" type="ORF">Taro_053420</name>
</gene>
<dbReference type="Gene3D" id="1.10.3380.10">
    <property type="entry name" value="Sec63 N-terminal domain-like domain"/>
    <property type="match status" value="1"/>
</dbReference>
<dbReference type="GO" id="GO:0051321">
    <property type="term" value="P:meiotic cell cycle"/>
    <property type="evidence" value="ECO:0007669"/>
    <property type="project" value="UniProtKB-KW"/>
</dbReference>
<feature type="signal peptide" evidence="1">
    <location>
        <begin position="1"/>
        <end position="19"/>
    </location>
</feature>
<keyword evidence="4" id="KW-1185">Reference proteome</keyword>
<reference evidence="3" key="1">
    <citation type="submission" date="2017-07" db="EMBL/GenBank/DDBJ databases">
        <title>Taro Niue Genome Assembly and Annotation.</title>
        <authorList>
            <person name="Atibalentja N."/>
            <person name="Keating K."/>
            <person name="Fields C.J."/>
        </authorList>
    </citation>
    <scope>NUCLEOTIDE SEQUENCE</scope>
    <source>
        <strain evidence="3">Niue_2</strain>
        <tissue evidence="3">Leaf</tissue>
    </source>
</reference>
<dbReference type="Pfam" id="PF02889">
    <property type="entry name" value="Sec63"/>
    <property type="match status" value="1"/>
</dbReference>
<evidence type="ECO:0000313" key="4">
    <source>
        <dbReference type="Proteomes" id="UP000652761"/>
    </source>
</evidence>
<name>A0A843XKX8_COLES</name>
<dbReference type="GO" id="GO:0016787">
    <property type="term" value="F:hydrolase activity"/>
    <property type="evidence" value="ECO:0007669"/>
    <property type="project" value="UniProtKB-KW"/>
</dbReference>
<feature type="chain" id="PRO_5032336299" description="SEC63 domain-containing protein" evidence="1">
    <location>
        <begin position="20"/>
        <end position="563"/>
    </location>
</feature>
<proteinExistence type="predicted"/>
<dbReference type="SUPFAM" id="SSF158702">
    <property type="entry name" value="Sec63 N-terminal domain-like"/>
    <property type="match status" value="1"/>
</dbReference>